<dbReference type="InterPro" id="IPR049326">
    <property type="entry name" value="Rhodopsin_dom_fungi"/>
</dbReference>
<feature type="transmembrane region" description="Helical" evidence="7">
    <location>
        <begin position="43"/>
        <end position="62"/>
    </location>
</feature>
<feature type="compositionally biased region" description="Polar residues" evidence="6">
    <location>
        <begin position="403"/>
        <end position="415"/>
    </location>
</feature>
<dbReference type="PANTHER" id="PTHR33048:SF149">
    <property type="entry name" value="UBID FAMILY DECARBOXYLASE"/>
    <property type="match status" value="1"/>
</dbReference>
<evidence type="ECO:0000313" key="10">
    <source>
        <dbReference type="Proteomes" id="UP000053259"/>
    </source>
</evidence>
<dbReference type="InParanoid" id="A0A0D2AIS4"/>
<dbReference type="AlphaFoldDB" id="A0A0D2AIS4"/>
<feature type="transmembrane region" description="Helical" evidence="7">
    <location>
        <begin position="12"/>
        <end position="31"/>
    </location>
</feature>
<dbReference type="Pfam" id="PF20684">
    <property type="entry name" value="Fung_rhodopsin"/>
    <property type="match status" value="1"/>
</dbReference>
<evidence type="ECO:0000256" key="5">
    <source>
        <dbReference type="ARBA" id="ARBA00038359"/>
    </source>
</evidence>
<dbReference type="VEuPathDB" id="FungiDB:PV09_02889"/>
<reference evidence="9 10" key="1">
    <citation type="submission" date="2015-01" db="EMBL/GenBank/DDBJ databases">
        <title>The Genome Sequence of Ochroconis gallopava CBS43764.</title>
        <authorList>
            <consortium name="The Broad Institute Genomics Platform"/>
            <person name="Cuomo C."/>
            <person name="de Hoog S."/>
            <person name="Gorbushina A."/>
            <person name="Stielow B."/>
            <person name="Teixiera M."/>
            <person name="Abouelleil A."/>
            <person name="Chapman S.B."/>
            <person name="Priest M."/>
            <person name="Young S.K."/>
            <person name="Wortman J."/>
            <person name="Nusbaum C."/>
            <person name="Birren B."/>
        </authorList>
    </citation>
    <scope>NUCLEOTIDE SEQUENCE [LARGE SCALE GENOMIC DNA]</scope>
    <source>
        <strain evidence="9 10">CBS 43764</strain>
    </source>
</reference>
<protein>
    <recommendedName>
        <fullName evidence="8">Rhodopsin domain-containing protein</fullName>
    </recommendedName>
</protein>
<feature type="domain" description="Rhodopsin" evidence="8">
    <location>
        <begin position="23"/>
        <end position="265"/>
    </location>
</feature>
<evidence type="ECO:0000256" key="7">
    <source>
        <dbReference type="SAM" id="Phobius"/>
    </source>
</evidence>
<dbReference type="RefSeq" id="XP_016216314.1">
    <property type="nucleotide sequence ID" value="XM_016356008.1"/>
</dbReference>
<proteinExistence type="inferred from homology"/>
<dbReference type="HOGENOM" id="CLU_019101_2_2_1"/>
<keyword evidence="10" id="KW-1185">Reference proteome</keyword>
<evidence type="ECO:0000256" key="6">
    <source>
        <dbReference type="SAM" id="MobiDB-lite"/>
    </source>
</evidence>
<evidence type="ECO:0000256" key="2">
    <source>
        <dbReference type="ARBA" id="ARBA00022692"/>
    </source>
</evidence>
<evidence type="ECO:0000256" key="4">
    <source>
        <dbReference type="ARBA" id="ARBA00023136"/>
    </source>
</evidence>
<accession>A0A0D2AIS4</accession>
<dbReference type="GeneID" id="27310862"/>
<feature type="region of interest" description="Disordered" evidence="6">
    <location>
        <begin position="283"/>
        <end position="313"/>
    </location>
</feature>
<feature type="transmembrane region" description="Helical" evidence="7">
    <location>
        <begin position="241"/>
        <end position="263"/>
    </location>
</feature>
<evidence type="ECO:0000313" key="9">
    <source>
        <dbReference type="EMBL" id="KIW06445.1"/>
    </source>
</evidence>
<dbReference type="InterPro" id="IPR052337">
    <property type="entry name" value="SAT4-like"/>
</dbReference>
<keyword evidence="4 7" id="KW-0472">Membrane</keyword>
<dbReference type="OrthoDB" id="3903189at2759"/>
<evidence type="ECO:0000259" key="8">
    <source>
        <dbReference type="Pfam" id="PF20684"/>
    </source>
</evidence>
<feature type="transmembrane region" description="Helical" evidence="7">
    <location>
        <begin position="99"/>
        <end position="118"/>
    </location>
</feature>
<gene>
    <name evidence="9" type="ORF">PV09_02889</name>
</gene>
<feature type="transmembrane region" description="Helical" evidence="7">
    <location>
        <begin position="130"/>
        <end position="150"/>
    </location>
</feature>
<comment type="subcellular location">
    <subcellularLocation>
        <location evidence="1">Membrane</location>
        <topology evidence="1">Multi-pass membrane protein</topology>
    </subcellularLocation>
</comment>
<dbReference type="PROSITE" id="PS51257">
    <property type="entry name" value="PROKAR_LIPOPROTEIN"/>
    <property type="match status" value="1"/>
</dbReference>
<comment type="similarity">
    <text evidence="5">Belongs to the SAT4 family.</text>
</comment>
<dbReference type="PANTHER" id="PTHR33048">
    <property type="entry name" value="PTH11-LIKE INTEGRAL MEMBRANE PROTEIN (AFU_ORTHOLOGUE AFUA_5G11245)"/>
    <property type="match status" value="1"/>
</dbReference>
<feature type="region of interest" description="Disordered" evidence="6">
    <location>
        <begin position="383"/>
        <end position="505"/>
    </location>
</feature>
<keyword evidence="3 7" id="KW-1133">Transmembrane helix</keyword>
<sequence length="516" mass="58275">MTLPLKEESWIWYALAVFMVACRVISRTILLGNIKHLKIDDRLMVLIVAPYTVLLAVINIVAHTSSNLLEPGTDVNVMSQAERNERIYGSKLILVVEQMQIMTIWLVKTCLLILYYRLTTNLPANLFVKILAVYIGVSFCVMEILYFGVWCRPFHNYWALPTPNTQCNAATNHLITNAVFNISSDVIMLVIGCSLFIRSSLPLSRKLILSGIFGVGVFVILAAVLNKYYSFTHPFGSEWTYWYVRESSTAIIVANLPFLWALLRRMFKLDSFSGEHYGDHSVPYHSSRSARGRHAKSPRNSHSHKDNLSALNGNIIKHGSPHSSLDMKQIPISEFITNNSQPHVTPLPKPVHQPSWRDQGVFGRGDQELMADIEPWDFAAKTDSVIPSPTSSRRASVPVVRSNRFSQSSGASSPNREGARSPGLRRLRDEEAQYKIQEDVGQRFHFYEGPPESEPEEAETLTSRNSSDFEGQDLEFETSALDPQIRPIELKRQKSGTSERRRSLMNKVAPQLWGAV</sequence>
<evidence type="ECO:0000256" key="1">
    <source>
        <dbReference type="ARBA" id="ARBA00004141"/>
    </source>
</evidence>
<keyword evidence="2 7" id="KW-0812">Transmembrane</keyword>
<feature type="compositionally biased region" description="Polar residues" evidence="6">
    <location>
        <begin position="460"/>
        <end position="469"/>
    </location>
</feature>
<name>A0A0D2AIS4_9PEZI</name>
<feature type="compositionally biased region" description="Low complexity" evidence="6">
    <location>
        <begin position="387"/>
        <end position="402"/>
    </location>
</feature>
<dbReference type="GO" id="GO:0016020">
    <property type="term" value="C:membrane"/>
    <property type="evidence" value="ECO:0007669"/>
    <property type="project" value="UniProtKB-SubCell"/>
</dbReference>
<feature type="compositionally biased region" description="Basic and acidic residues" evidence="6">
    <location>
        <begin position="426"/>
        <end position="446"/>
    </location>
</feature>
<dbReference type="Proteomes" id="UP000053259">
    <property type="component" value="Unassembled WGS sequence"/>
</dbReference>
<feature type="compositionally biased region" description="Basic and acidic residues" evidence="6">
    <location>
        <begin position="488"/>
        <end position="502"/>
    </location>
</feature>
<dbReference type="EMBL" id="KN847535">
    <property type="protein sequence ID" value="KIW06445.1"/>
    <property type="molecule type" value="Genomic_DNA"/>
</dbReference>
<feature type="transmembrane region" description="Helical" evidence="7">
    <location>
        <begin position="178"/>
        <end position="197"/>
    </location>
</feature>
<organism evidence="9 10">
    <name type="scientific">Verruconis gallopava</name>
    <dbReference type="NCBI Taxonomy" id="253628"/>
    <lineage>
        <taxon>Eukaryota</taxon>
        <taxon>Fungi</taxon>
        <taxon>Dikarya</taxon>
        <taxon>Ascomycota</taxon>
        <taxon>Pezizomycotina</taxon>
        <taxon>Dothideomycetes</taxon>
        <taxon>Pleosporomycetidae</taxon>
        <taxon>Venturiales</taxon>
        <taxon>Sympoventuriaceae</taxon>
        <taxon>Verruconis</taxon>
    </lineage>
</organism>
<feature type="transmembrane region" description="Helical" evidence="7">
    <location>
        <begin position="209"/>
        <end position="229"/>
    </location>
</feature>
<evidence type="ECO:0000256" key="3">
    <source>
        <dbReference type="ARBA" id="ARBA00022989"/>
    </source>
</evidence>
<feature type="compositionally biased region" description="Basic residues" evidence="6">
    <location>
        <begin position="288"/>
        <end position="302"/>
    </location>
</feature>